<evidence type="ECO:0000256" key="3">
    <source>
        <dbReference type="ARBA" id="ARBA00022692"/>
    </source>
</evidence>
<organism evidence="7 8">
    <name type="scientific">Rhodovastum atsumiense</name>
    <dbReference type="NCBI Taxonomy" id="504468"/>
    <lineage>
        <taxon>Bacteria</taxon>
        <taxon>Pseudomonadati</taxon>
        <taxon>Pseudomonadota</taxon>
        <taxon>Alphaproteobacteria</taxon>
        <taxon>Acetobacterales</taxon>
        <taxon>Acetobacteraceae</taxon>
        <taxon>Rhodovastum</taxon>
    </lineage>
</organism>
<accession>A0A5M6IPB7</accession>
<dbReference type="PANTHER" id="PTHR33931:SF2">
    <property type="entry name" value="HOLIN-LIKE PROTEIN CIDA"/>
    <property type="match status" value="1"/>
</dbReference>
<name>A0A5M6IPB7_9PROT</name>
<keyword evidence="2" id="KW-1003">Cell membrane</keyword>
<dbReference type="Proteomes" id="UP000325255">
    <property type="component" value="Unassembled WGS sequence"/>
</dbReference>
<comment type="subcellular location">
    <subcellularLocation>
        <location evidence="1">Cell membrane</location>
        <topology evidence="1">Multi-pass membrane protein</topology>
    </subcellularLocation>
</comment>
<dbReference type="Pfam" id="PF03788">
    <property type="entry name" value="LrgA"/>
    <property type="match status" value="1"/>
</dbReference>
<reference evidence="7 8" key="1">
    <citation type="submission" date="2019-09" db="EMBL/GenBank/DDBJ databases">
        <title>Genome sequence of Rhodovastum atsumiense, a diverse member of the Acetobacteraceae family of non-sulfur purple photosynthetic bacteria.</title>
        <authorList>
            <person name="Meyer T."/>
            <person name="Kyndt J."/>
        </authorList>
    </citation>
    <scope>NUCLEOTIDE SEQUENCE [LARGE SCALE GENOMIC DNA]</scope>
    <source>
        <strain evidence="7 8">DSM 21279</strain>
    </source>
</reference>
<dbReference type="AlphaFoldDB" id="A0A5M6IPB7"/>
<evidence type="ECO:0000256" key="5">
    <source>
        <dbReference type="ARBA" id="ARBA00023136"/>
    </source>
</evidence>
<feature type="transmembrane region" description="Helical" evidence="6">
    <location>
        <begin position="29"/>
        <end position="46"/>
    </location>
</feature>
<proteinExistence type="predicted"/>
<evidence type="ECO:0000256" key="4">
    <source>
        <dbReference type="ARBA" id="ARBA00022989"/>
    </source>
</evidence>
<dbReference type="PANTHER" id="PTHR33931">
    <property type="entry name" value="HOLIN-LIKE PROTEIN CIDA-RELATED"/>
    <property type="match status" value="1"/>
</dbReference>
<feature type="transmembrane region" description="Helical" evidence="6">
    <location>
        <begin position="58"/>
        <end position="81"/>
    </location>
</feature>
<protein>
    <submittedName>
        <fullName evidence="7">CidA/LrgA family protein</fullName>
    </submittedName>
</protein>
<evidence type="ECO:0000313" key="7">
    <source>
        <dbReference type="EMBL" id="KAA5610110.1"/>
    </source>
</evidence>
<dbReference type="EMBL" id="VWPK01000038">
    <property type="protein sequence ID" value="KAA5610110.1"/>
    <property type="molecule type" value="Genomic_DNA"/>
</dbReference>
<dbReference type="OrthoDB" id="385012at2"/>
<comment type="caution">
    <text evidence="7">The sequence shown here is derived from an EMBL/GenBank/DDBJ whole genome shotgun (WGS) entry which is preliminary data.</text>
</comment>
<gene>
    <name evidence="7" type="ORF">F1189_21075</name>
</gene>
<dbReference type="GO" id="GO:0005886">
    <property type="term" value="C:plasma membrane"/>
    <property type="evidence" value="ECO:0007669"/>
    <property type="project" value="UniProtKB-SubCell"/>
</dbReference>
<feature type="transmembrane region" description="Helical" evidence="6">
    <location>
        <begin position="93"/>
        <end position="116"/>
    </location>
</feature>
<sequence>MLTALVVLLGCQLAGEVIARAGGIPVPGPVIGFVLLLLGLAVRAWWQPEHKAVEGTPLAAVAAVLLGNFSLMFVPAGVGVIQQGPVLLQYGPVLFVAVIVSTFVTLVVTGVVFMAVSRWLRKGA</sequence>
<evidence type="ECO:0000256" key="2">
    <source>
        <dbReference type="ARBA" id="ARBA00022475"/>
    </source>
</evidence>
<keyword evidence="5 6" id="KW-0472">Membrane</keyword>
<dbReference type="InterPro" id="IPR005538">
    <property type="entry name" value="LrgA/CidA"/>
</dbReference>
<keyword evidence="3 6" id="KW-0812">Transmembrane</keyword>
<keyword evidence="8" id="KW-1185">Reference proteome</keyword>
<dbReference type="RefSeq" id="WP_150042852.1">
    <property type="nucleotide sequence ID" value="NZ_OW485601.1"/>
</dbReference>
<evidence type="ECO:0000313" key="8">
    <source>
        <dbReference type="Proteomes" id="UP000325255"/>
    </source>
</evidence>
<keyword evidence="4 6" id="KW-1133">Transmembrane helix</keyword>
<evidence type="ECO:0000256" key="1">
    <source>
        <dbReference type="ARBA" id="ARBA00004651"/>
    </source>
</evidence>
<evidence type="ECO:0000256" key="6">
    <source>
        <dbReference type="SAM" id="Phobius"/>
    </source>
</evidence>